<evidence type="ECO:0000256" key="16">
    <source>
        <dbReference type="PIRNR" id="PIRNR000204"/>
    </source>
</evidence>
<name>A0A5C4NN92_9RHOB</name>
<feature type="transmembrane region" description="Helical" evidence="17">
    <location>
        <begin position="87"/>
        <end position="107"/>
    </location>
</feature>
<evidence type="ECO:0000256" key="17">
    <source>
        <dbReference type="SAM" id="Phobius"/>
    </source>
</evidence>
<evidence type="ECO:0000313" key="19">
    <source>
        <dbReference type="EMBL" id="TNC73849.1"/>
    </source>
</evidence>
<feature type="transmembrane region" description="Helical" evidence="17">
    <location>
        <begin position="205"/>
        <end position="225"/>
    </location>
</feature>
<evidence type="ECO:0000256" key="10">
    <source>
        <dbReference type="ARBA" id="ARBA00022967"/>
    </source>
</evidence>
<evidence type="ECO:0000256" key="3">
    <source>
        <dbReference type="ARBA" id="ARBA00007919"/>
    </source>
</evidence>
<dbReference type="PANTHER" id="PTHR44758">
    <property type="entry name" value="NAD(P) TRANSHYDROGENASE SUBUNIT BETA"/>
    <property type="match status" value="1"/>
</dbReference>
<dbReference type="Proteomes" id="UP000305709">
    <property type="component" value="Unassembled WGS sequence"/>
</dbReference>
<protein>
    <recommendedName>
        <fullName evidence="5 16">NAD(P) transhydrogenase subunit beta</fullName>
        <ecNumber evidence="4 16">7.1.1.1</ecNumber>
    </recommendedName>
    <alternativeName>
        <fullName evidence="16">Nicotinamide nucleotide transhydrogenase subunit beta</fullName>
    </alternativeName>
</protein>
<keyword evidence="9 16" id="KW-0521">NADP</keyword>
<evidence type="ECO:0000256" key="12">
    <source>
        <dbReference type="ARBA" id="ARBA00023027"/>
    </source>
</evidence>
<dbReference type="GO" id="GO:0008750">
    <property type="term" value="F:proton-translocating NAD(P)+ transhydrogenase activity"/>
    <property type="evidence" value="ECO:0007669"/>
    <property type="project" value="UniProtKB-EC"/>
</dbReference>
<evidence type="ECO:0000256" key="15">
    <source>
        <dbReference type="ARBA" id="ARBA00066047"/>
    </source>
</evidence>
<evidence type="ECO:0000256" key="8">
    <source>
        <dbReference type="ARBA" id="ARBA00022692"/>
    </source>
</evidence>
<keyword evidence="7 16" id="KW-0997">Cell inner membrane</keyword>
<proteinExistence type="inferred from homology"/>
<evidence type="ECO:0000256" key="6">
    <source>
        <dbReference type="ARBA" id="ARBA00022475"/>
    </source>
</evidence>
<sequence length="478" mass="49969">MSIGLVGAAYVAAAILFILSLGGLSGQESAKRAVWYGIAGMALAVLATIFGPEVANLWVVILMVAIGSVLGAMVAKRVQMTEMPQLVAALHSFVGLAAVFIGFNAHFELGRVVAMDPVARETLTGLSGVLAHKTPVELNIMAVEVFLGVFIGAVTFTGSIVAFGKLAGRVSGKAEKLKGGHALNAGAAALSLLFLLLYLANGSFVWLFLMTICALFIGWHLVMGIGGADMPVVVSMLNSYSGWAAAAIGFTLSNDLLIVTGALVGSSGAILSYIMCKAMNRSFISVILGGFGTTTGPAMEITGEQVAIDSDGVAALLDDASSVVIIPGYGMAVAQAQNSVSELVRRLRAQGKNVRFAIHPVAGRLPGHMNVLLAEAKVPYDIVMEMDEINEDFPATDVAIVIGSNDIVNPAAQEDPNSPIAGMPVLEVWKAKHVIVSKRGQGTGYSGIENPLFYKDNTRMFYGDAKKSLDELLPKLAA</sequence>
<dbReference type="FunFam" id="3.40.50.1220:FF:000002">
    <property type="entry name" value="NAD(P) transhydrogenase subunit beta"/>
    <property type="match status" value="1"/>
</dbReference>
<feature type="transmembrane region" description="Helical" evidence="17">
    <location>
        <begin position="6"/>
        <end position="26"/>
    </location>
</feature>
<keyword evidence="13 16" id="KW-0472">Membrane</keyword>
<feature type="transmembrane region" description="Helical" evidence="17">
    <location>
        <begin position="57"/>
        <end position="75"/>
    </location>
</feature>
<dbReference type="RefSeq" id="WP_139080533.1">
    <property type="nucleotide sequence ID" value="NZ_VDFV01000003.1"/>
</dbReference>
<dbReference type="Gene3D" id="3.40.50.1220">
    <property type="entry name" value="TPP-binding domain"/>
    <property type="match status" value="1"/>
</dbReference>
<dbReference type="GO" id="GO:0050661">
    <property type="term" value="F:NADP binding"/>
    <property type="evidence" value="ECO:0007669"/>
    <property type="project" value="InterPro"/>
</dbReference>
<evidence type="ECO:0000256" key="5">
    <source>
        <dbReference type="ARBA" id="ARBA00014581"/>
    </source>
</evidence>
<comment type="subcellular location">
    <subcellularLocation>
        <location evidence="2">Cell inner membrane</location>
        <topology evidence="2">Multi-pass membrane protein</topology>
    </subcellularLocation>
</comment>
<evidence type="ECO:0000256" key="2">
    <source>
        <dbReference type="ARBA" id="ARBA00004429"/>
    </source>
</evidence>
<keyword evidence="11 17" id="KW-1133">Transmembrane helix</keyword>
<dbReference type="InterPro" id="IPR034300">
    <property type="entry name" value="PNTB-like"/>
</dbReference>
<keyword evidence="6 16" id="KW-1003">Cell membrane</keyword>
<feature type="transmembrane region" description="Helical" evidence="17">
    <location>
        <begin position="179"/>
        <end position="199"/>
    </location>
</feature>
<dbReference type="OrthoDB" id="9763786at2"/>
<dbReference type="EC" id="7.1.1.1" evidence="4 16"/>
<evidence type="ECO:0000256" key="9">
    <source>
        <dbReference type="ARBA" id="ARBA00022857"/>
    </source>
</evidence>
<feature type="transmembrane region" description="Helical" evidence="17">
    <location>
        <begin position="145"/>
        <end position="167"/>
    </location>
</feature>
<keyword evidence="10 16" id="KW-1278">Translocase</keyword>
<comment type="similarity">
    <text evidence="3 16">Belongs to the PNT beta subunit family.</text>
</comment>
<gene>
    <name evidence="19" type="ORF">FHG71_05095</name>
</gene>
<dbReference type="Pfam" id="PF02233">
    <property type="entry name" value="PNTB"/>
    <property type="match status" value="1"/>
</dbReference>
<evidence type="ECO:0000256" key="13">
    <source>
        <dbReference type="ARBA" id="ARBA00023136"/>
    </source>
</evidence>
<accession>A0A5C4NN92</accession>
<dbReference type="PIRSF" id="PIRSF000204">
    <property type="entry name" value="PNTB"/>
    <property type="match status" value="1"/>
</dbReference>
<dbReference type="EMBL" id="VDFV01000003">
    <property type="protein sequence ID" value="TNC73849.1"/>
    <property type="molecule type" value="Genomic_DNA"/>
</dbReference>
<dbReference type="PANTHER" id="PTHR44758:SF1">
    <property type="entry name" value="NAD(P) TRANSHYDROGENASE SUBUNIT BETA"/>
    <property type="match status" value="1"/>
</dbReference>
<keyword evidence="8 17" id="KW-0812">Transmembrane</keyword>
<evidence type="ECO:0000256" key="1">
    <source>
        <dbReference type="ARBA" id="ARBA00003943"/>
    </source>
</evidence>
<comment type="function">
    <text evidence="1 16">The transhydrogenation between NADH and NADP is coupled to respiration and ATP hydrolysis and functions as a proton pump across the membrane.</text>
</comment>
<dbReference type="InterPro" id="IPR029035">
    <property type="entry name" value="DHS-like_NAD/FAD-binding_dom"/>
</dbReference>
<keyword evidence="12 16" id="KW-0520">NAD</keyword>
<evidence type="ECO:0000256" key="7">
    <source>
        <dbReference type="ARBA" id="ARBA00022519"/>
    </source>
</evidence>
<dbReference type="SUPFAM" id="SSF52467">
    <property type="entry name" value="DHS-like NAD/FAD-binding domain"/>
    <property type="match status" value="1"/>
</dbReference>
<feature type="transmembrane region" description="Helical" evidence="17">
    <location>
        <begin position="256"/>
        <end position="276"/>
    </location>
</feature>
<evidence type="ECO:0000256" key="11">
    <source>
        <dbReference type="ARBA" id="ARBA00022989"/>
    </source>
</evidence>
<feature type="transmembrane region" description="Helical" evidence="17">
    <location>
        <begin position="33"/>
        <end position="51"/>
    </location>
</feature>
<keyword evidence="20" id="KW-1185">Reference proteome</keyword>
<organism evidence="19 20">
    <name type="scientific">Rubellimicrobium roseum</name>
    <dbReference type="NCBI Taxonomy" id="687525"/>
    <lineage>
        <taxon>Bacteria</taxon>
        <taxon>Pseudomonadati</taxon>
        <taxon>Pseudomonadota</taxon>
        <taxon>Alphaproteobacteria</taxon>
        <taxon>Rhodobacterales</taxon>
        <taxon>Roseobacteraceae</taxon>
        <taxon>Rubellimicrobium</taxon>
    </lineage>
</organism>
<evidence type="ECO:0000256" key="14">
    <source>
        <dbReference type="ARBA" id="ARBA00048202"/>
    </source>
</evidence>
<reference evidence="19 20" key="1">
    <citation type="submission" date="2019-06" db="EMBL/GenBank/DDBJ databases">
        <authorList>
            <person name="Jiang L."/>
        </authorList>
    </citation>
    <scope>NUCLEOTIDE SEQUENCE [LARGE SCALE GENOMIC DNA]</scope>
    <source>
        <strain evidence="19 20">YIM 48858</strain>
    </source>
</reference>
<dbReference type="AlphaFoldDB" id="A0A5C4NN92"/>
<evidence type="ECO:0000313" key="20">
    <source>
        <dbReference type="Proteomes" id="UP000305709"/>
    </source>
</evidence>
<feature type="domain" description="NADP transhydrogenase beta-like" evidence="18">
    <location>
        <begin position="8"/>
        <end position="473"/>
    </location>
</feature>
<dbReference type="GO" id="GO:0005886">
    <property type="term" value="C:plasma membrane"/>
    <property type="evidence" value="ECO:0007669"/>
    <property type="project" value="UniProtKB-SubCell"/>
</dbReference>
<feature type="transmembrane region" description="Helical" evidence="17">
    <location>
        <begin position="232"/>
        <end position="250"/>
    </location>
</feature>
<evidence type="ECO:0000256" key="4">
    <source>
        <dbReference type="ARBA" id="ARBA00012943"/>
    </source>
</evidence>
<dbReference type="InterPro" id="IPR012136">
    <property type="entry name" value="NADH_DH_b"/>
</dbReference>
<comment type="subunit">
    <text evidence="15">Complex of an alpha and a beta chain; in Rhodospirillum, the alpha chain seems to be made of two subunits.</text>
</comment>
<comment type="caution">
    <text evidence="19">The sequence shown here is derived from an EMBL/GenBank/DDBJ whole genome shotgun (WGS) entry which is preliminary data.</text>
</comment>
<evidence type="ECO:0000259" key="18">
    <source>
        <dbReference type="Pfam" id="PF02233"/>
    </source>
</evidence>
<comment type="catalytic activity">
    <reaction evidence="14 16">
        <text>NAD(+) + NADPH + H(+)(in) = NADH + NADP(+) + H(+)(out)</text>
        <dbReference type="Rhea" id="RHEA:47992"/>
        <dbReference type="ChEBI" id="CHEBI:15378"/>
        <dbReference type="ChEBI" id="CHEBI:57540"/>
        <dbReference type="ChEBI" id="CHEBI:57783"/>
        <dbReference type="ChEBI" id="CHEBI:57945"/>
        <dbReference type="ChEBI" id="CHEBI:58349"/>
        <dbReference type="EC" id="7.1.1.1"/>
    </reaction>
</comment>